<dbReference type="PROSITE" id="PS51257">
    <property type="entry name" value="PROKAR_LIPOPROTEIN"/>
    <property type="match status" value="1"/>
</dbReference>
<feature type="region of interest" description="Disordered" evidence="1">
    <location>
        <begin position="26"/>
        <end position="45"/>
    </location>
</feature>
<dbReference type="eggNOG" id="ENOG5032S51">
    <property type="taxonomic scope" value="Bacteria"/>
</dbReference>
<proteinExistence type="predicted"/>
<feature type="chain" id="PRO_5003068749" description="Lipoprotein" evidence="2">
    <location>
        <begin position="23"/>
        <end position="162"/>
    </location>
</feature>
<evidence type="ECO:0000313" key="3">
    <source>
        <dbReference type="EMBL" id="BAJ01297.1"/>
    </source>
</evidence>
<evidence type="ECO:0000313" key="4">
    <source>
        <dbReference type="Proteomes" id="UP000002350"/>
    </source>
</evidence>
<feature type="signal peptide" evidence="2">
    <location>
        <begin position="1"/>
        <end position="22"/>
    </location>
</feature>
<evidence type="ECO:0000256" key="1">
    <source>
        <dbReference type="SAM" id="MobiDB-lite"/>
    </source>
</evidence>
<keyword evidence="4" id="KW-1185">Reference proteome</keyword>
<dbReference type="HOGENOM" id="CLU_1395464_0_0_6"/>
<evidence type="ECO:0000256" key="2">
    <source>
        <dbReference type="SAM" id="SignalP"/>
    </source>
</evidence>
<dbReference type="RefSeq" id="WP_013050608.1">
    <property type="nucleotide sequence ID" value="NC_014012.1"/>
</dbReference>
<dbReference type="AlphaFoldDB" id="D4ZHZ8"/>
<dbReference type="OrthoDB" id="6269071at2"/>
<sequence length="162" mass="17994">MNMINVKRFLLLLIFSMLSACGGGEDDSAVTATNTPPTVTPAVTPEVTATPVPTSLDDLNIDPDNIMESVFQLAIDINIDSSKRAYFSLCDEFSGSNTSYSVNFESCQFRGPLDKGKLTTNIRVANHQDKLIGVLWFYDAVDPQYQIWQYDTELEQQVLSIN</sequence>
<gene>
    <name evidence="3" type="ordered locus">SVI_1326</name>
</gene>
<organism evidence="3 4">
    <name type="scientific">Shewanella violacea (strain JCM 10179 / CIP 106290 / LMG 19151 / DSS12)</name>
    <dbReference type="NCBI Taxonomy" id="637905"/>
    <lineage>
        <taxon>Bacteria</taxon>
        <taxon>Pseudomonadati</taxon>
        <taxon>Pseudomonadota</taxon>
        <taxon>Gammaproteobacteria</taxon>
        <taxon>Alteromonadales</taxon>
        <taxon>Shewanellaceae</taxon>
        <taxon>Shewanella</taxon>
    </lineage>
</organism>
<dbReference type="EMBL" id="AP011177">
    <property type="protein sequence ID" value="BAJ01297.1"/>
    <property type="molecule type" value="Genomic_DNA"/>
</dbReference>
<accession>D4ZHZ8</accession>
<feature type="compositionally biased region" description="Low complexity" evidence="1">
    <location>
        <begin position="29"/>
        <end position="45"/>
    </location>
</feature>
<reference evidence="4" key="1">
    <citation type="journal article" date="2010" name="Mol. Biosyst.">
        <title>Complete genome sequence and comparative analysis of Shewanella violacea, a psychrophilic and piezophilic bacterium from deep sea floor sediments.</title>
        <authorList>
            <person name="Aono E."/>
            <person name="Baba T."/>
            <person name="Ara T."/>
            <person name="Nishi T."/>
            <person name="Nakamichi T."/>
            <person name="Inamoto E."/>
            <person name="Toyonaga H."/>
            <person name="Hasegawa M."/>
            <person name="Takai Y."/>
            <person name="Okumura Y."/>
            <person name="Baba M."/>
            <person name="Tomita M."/>
            <person name="Kato C."/>
            <person name="Oshima T."/>
            <person name="Nakasone K."/>
            <person name="Mori H."/>
        </authorList>
    </citation>
    <scope>NUCLEOTIDE SEQUENCE [LARGE SCALE GENOMIC DNA]</scope>
    <source>
        <strain evidence="4">JCM 10179 / CIP 106290 / LMG 19151 / DSS12</strain>
    </source>
</reference>
<dbReference type="STRING" id="637905.SVI_1326"/>
<evidence type="ECO:0008006" key="5">
    <source>
        <dbReference type="Google" id="ProtNLM"/>
    </source>
</evidence>
<protein>
    <recommendedName>
        <fullName evidence="5">Lipoprotein</fullName>
    </recommendedName>
</protein>
<keyword evidence="2" id="KW-0732">Signal</keyword>
<name>D4ZHZ8_SHEVD</name>
<dbReference type="Proteomes" id="UP000002350">
    <property type="component" value="Chromosome"/>
</dbReference>
<dbReference type="KEGG" id="svo:SVI_1326"/>